<dbReference type="InterPro" id="IPR037171">
    <property type="entry name" value="NagB/RpiA_transferase-like"/>
</dbReference>
<feature type="domain" description="HTH deoR-type" evidence="4">
    <location>
        <begin position="3"/>
        <end position="58"/>
    </location>
</feature>
<dbReference type="SUPFAM" id="SSF100950">
    <property type="entry name" value="NagB/RpiA/CoA transferase-like"/>
    <property type="match status" value="1"/>
</dbReference>
<dbReference type="InterPro" id="IPR036388">
    <property type="entry name" value="WH-like_DNA-bd_sf"/>
</dbReference>
<dbReference type="InterPro" id="IPR036390">
    <property type="entry name" value="WH_DNA-bd_sf"/>
</dbReference>
<dbReference type="Gene3D" id="1.10.10.10">
    <property type="entry name" value="Winged helix-like DNA-binding domain superfamily/Winged helix DNA-binding domain"/>
    <property type="match status" value="1"/>
</dbReference>
<accession>G5RZT6</accession>
<evidence type="ECO:0000256" key="1">
    <source>
        <dbReference type="ARBA" id="ARBA00023015"/>
    </source>
</evidence>
<comment type="caution">
    <text evidence="5">The sequence shown here is derived from an EMBL/GenBank/DDBJ whole genome shotgun (WGS) entry which is preliminary data.</text>
</comment>
<dbReference type="EMBL" id="AFCW01001662">
    <property type="protein sequence ID" value="EHD00276.1"/>
    <property type="molecule type" value="Genomic_DNA"/>
</dbReference>
<dbReference type="AlphaFoldDB" id="G5RZT6"/>
<dbReference type="InterPro" id="IPR050313">
    <property type="entry name" value="Carb_Metab_HTH_regulators"/>
</dbReference>
<keyword evidence="2" id="KW-0238">DNA-binding</keyword>
<dbReference type="InterPro" id="IPR014036">
    <property type="entry name" value="DeoR-like_C"/>
</dbReference>
<dbReference type="PANTHER" id="PTHR30363:SF58">
    <property type="entry name" value="REGULATORY PROTEIN, DEOR FAMILY"/>
    <property type="match status" value="1"/>
</dbReference>
<evidence type="ECO:0000313" key="6">
    <source>
        <dbReference type="Proteomes" id="UP000004776"/>
    </source>
</evidence>
<dbReference type="Pfam" id="PF00455">
    <property type="entry name" value="DeoRC"/>
    <property type="match status" value="1"/>
</dbReference>
<protein>
    <submittedName>
        <fullName evidence="5">Putative transcriptional regulator YgbI, DeoR family</fullName>
    </submittedName>
</protein>
<dbReference type="PATRIC" id="fig|913084.3.peg.3205"/>
<dbReference type="PRINTS" id="PR00037">
    <property type="entry name" value="HTHLACR"/>
</dbReference>
<proteinExistence type="predicted"/>
<keyword evidence="3" id="KW-0804">Transcription</keyword>
<gene>
    <name evidence="5" type="ORF">LTSEURB_4364</name>
</gene>
<dbReference type="Pfam" id="PF08220">
    <property type="entry name" value="HTH_DeoR"/>
    <property type="match status" value="1"/>
</dbReference>
<dbReference type="GO" id="GO:0003677">
    <property type="term" value="F:DNA binding"/>
    <property type="evidence" value="ECO:0007669"/>
    <property type="project" value="UniProtKB-KW"/>
</dbReference>
<name>G5RZT6_SALET</name>
<dbReference type="PROSITE" id="PS51000">
    <property type="entry name" value="HTH_DEOR_2"/>
    <property type="match status" value="1"/>
</dbReference>
<dbReference type="SMART" id="SM01134">
    <property type="entry name" value="DeoRC"/>
    <property type="match status" value="1"/>
</dbReference>
<evidence type="ECO:0000313" key="5">
    <source>
        <dbReference type="EMBL" id="EHD00276.1"/>
    </source>
</evidence>
<keyword evidence="1" id="KW-0805">Transcription regulation</keyword>
<organism evidence="5 6">
    <name type="scientific">Salmonella enterica subsp. enterica serovar Urbana str. R8-2977</name>
    <dbReference type="NCBI Taxonomy" id="913084"/>
    <lineage>
        <taxon>Bacteria</taxon>
        <taxon>Pseudomonadati</taxon>
        <taxon>Pseudomonadota</taxon>
        <taxon>Gammaproteobacteria</taxon>
        <taxon>Enterobacterales</taxon>
        <taxon>Enterobacteriaceae</taxon>
        <taxon>Salmonella</taxon>
    </lineage>
</organism>
<dbReference type="SUPFAM" id="SSF46785">
    <property type="entry name" value="Winged helix' DNA-binding domain"/>
    <property type="match status" value="1"/>
</dbReference>
<dbReference type="PROSITE" id="PS00894">
    <property type="entry name" value="HTH_DEOR_1"/>
    <property type="match status" value="1"/>
</dbReference>
<evidence type="ECO:0000256" key="2">
    <source>
        <dbReference type="ARBA" id="ARBA00023125"/>
    </source>
</evidence>
<dbReference type="GO" id="GO:0003700">
    <property type="term" value="F:DNA-binding transcription factor activity"/>
    <property type="evidence" value="ECO:0007669"/>
    <property type="project" value="InterPro"/>
</dbReference>
<reference evidence="5 6" key="1">
    <citation type="journal article" date="2011" name="BMC Genomics">
        <title>Genome sequencing reveals diversification of virulence factor content and possible host adaptation in distinct subpopulations of Salmonella enterica.</title>
        <authorList>
            <person name="den Bakker H.C."/>
            <person name="Moreno Switt A.I."/>
            <person name="Govoni G."/>
            <person name="Cummings C.A."/>
            <person name="Ranieri M.L."/>
            <person name="Degoricija L."/>
            <person name="Hoelzer K."/>
            <person name="Rodriguez-Rivera L.D."/>
            <person name="Brown S."/>
            <person name="Bolchacova E."/>
            <person name="Furtado M.R."/>
            <person name="Wiedmann M."/>
        </authorList>
    </citation>
    <scope>NUCLEOTIDE SEQUENCE [LARGE SCALE GENOMIC DNA]</scope>
    <source>
        <strain evidence="5 6">R8-2977</strain>
    </source>
</reference>
<dbReference type="Proteomes" id="UP000004776">
    <property type="component" value="Unassembled WGS sequence"/>
</dbReference>
<evidence type="ECO:0000256" key="3">
    <source>
        <dbReference type="ARBA" id="ARBA00023163"/>
    </source>
</evidence>
<dbReference type="SMART" id="SM00420">
    <property type="entry name" value="HTH_DEOR"/>
    <property type="match status" value="1"/>
</dbReference>
<dbReference type="InterPro" id="IPR018356">
    <property type="entry name" value="Tscrpt_reg_HTH_DeoR_CS"/>
</dbReference>
<sequence length="268" mass="28945">MIPTERRQIILDMVAEKGIVSIAELTERMHVSHMTIRRDLQKLEQQGAVIQVSGGVQSSTRVAHEPSHQIKTELATPQKAAIGKLAASLVQPESCIYLDAGTTTLAIARQLVTMNKLTVVTNDFVIADYLMDNSDCTIIHTGGAVCRENRSCVGEAAATLLRGLMIDQAFISASSWSVRGISTPAEDKVTVKRAVASAIDIDYWGAWAVASASRQKILVCDATKYGQVATWLALPLAEFNQIVTDDGLPESAIRALAKVDISLLMAKQ</sequence>
<dbReference type="InterPro" id="IPR001034">
    <property type="entry name" value="DeoR_HTH"/>
</dbReference>
<dbReference type="PANTHER" id="PTHR30363">
    <property type="entry name" value="HTH-TYPE TRANSCRIPTIONAL REGULATOR SRLR-RELATED"/>
    <property type="match status" value="1"/>
</dbReference>
<evidence type="ECO:0000259" key="4">
    <source>
        <dbReference type="PROSITE" id="PS51000"/>
    </source>
</evidence>